<dbReference type="EMBL" id="LKAM01000027">
    <property type="protein sequence ID" value="KUM45151.1"/>
    <property type="molecule type" value="Genomic_DNA"/>
</dbReference>
<evidence type="ECO:0000313" key="2">
    <source>
        <dbReference type="EMBL" id="KUM45142.1"/>
    </source>
</evidence>
<evidence type="ECO:0000313" key="3">
    <source>
        <dbReference type="EMBL" id="KUM45151.1"/>
    </source>
</evidence>
<dbReference type="InterPro" id="IPR043502">
    <property type="entry name" value="DNA/RNA_pol_sf"/>
</dbReference>
<gene>
    <name evidence="2" type="ORF">ABT39_MTgene3615</name>
    <name evidence="3" type="ORF">ABT39_MTgene3624</name>
    <name evidence="4" type="ORF">ABT39_MTgene910</name>
</gene>
<evidence type="ECO:0000259" key="1">
    <source>
        <dbReference type="Pfam" id="PF17919"/>
    </source>
</evidence>
<sequence length="48" mass="5537">MDHPIYFASHKLSQVEHNYTTTEVEGLAMCMHCKSFVITYWVGISSFP</sequence>
<dbReference type="Pfam" id="PF17919">
    <property type="entry name" value="RT_RNaseH_2"/>
    <property type="match status" value="1"/>
</dbReference>
<dbReference type="EMBL" id="LKAM01000027">
    <property type="protein sequence ID" value="KUM45142.1"/>
    <property type="molecule type" value="Genomic_DNA"/>
</dbReference>
<accession>A0A124GMB3</accession>
<protein>
    <recommendedName>
        <fullName evidence="1">Reverse transcriptase/retrotransposon-derived protein RNase H-like domain-containing protein</fullName>
    </recommendedName>
</protein>
<proteinExistence type="predicted"/>
<name>A0A124GMB3_PICGL</name>
<keyword evidence="2" id="KW-0496">Mitochondrion</keyword>
<feature type="domain" description="Reverse transcriptase/retrotransposon-derived protein RNase H-like" evidence="1">
    <location>
        <begin position="3"/>
        <end position="36"/>
    </location>
</feature>
<evidence type="ECO:0000313" key="4">
    <source>
        <dbReference type="EMBL" id="KUM51064.1"/>
    </source>
</evidence>
<reference evidence="2" key="1">
    <citation type="journal article" date="2015" name="Genome Biol. Evol.">
        <title>Organellar Genomes of White Spruce (Picea glauca): Assembly and Annotation.</title>
        <authorList>
            <person name="Jackman S.D."/>
            <person name="Warren R.L."/>
            <person name="Gibb E.A."/>
            <person name="Vandervalk B.P."/>
            <person name="Mohamadi H."/>
            <person name="Chu J."/>
            <person name="Raymond A."/>
            <person name="Pleasance S."/>
            <person name="Coope R."/>
            <person name="Wildung M.R."/>
            <person name="Ritland C.E."/>
            <person name="Bousquet J."/>
            <person name="Jones S.J."/>
            <person name="Bohlmann J."/>
            <person name="Birol I."/>
        </authorList>
    </citation>
    <scope>NUCLEOTIDE SEQUENCE [LARGE SCALE GENOMIC DNA]</scope>
    <source>
        <tissue evidence="2">Flushing bud</tissue>
    </source>
</reference>
<dbReference type="InterPro" id="IPR041577">
    <property type="entry name" value="RT_RNaseH_2"/>
</dbReference>
<dbReference type="SUPFAM" id="SSF56672">
    <property type="entry name" value="DNA/RNA polymerases"/>
    <property type="match status" value="1"/>
</dbReference>
<organism evidence="2">
    <name type="scientific">Picea glauca</name>
    <name type="common">White spruce</name>
    <name type="synonym">Pinus glauca</name>
    <dbReference type="NCBI Taxonomy" id="3330"/>
    <lineage>
        <taxon>Eukaryota</taxon>
        <taxon>Viridiplantae</taxon>
        <taxon>Streptophyta</taxon>
        <taxon>Embryophyta</taxon>
        <taxon>Tracheophyta</taxon>
        <taxon>Spermatophyta</taxon>
        <taxon>Pinopsida</taxon>
        <taxon>Pinidae</taxon>
        <taxon>Conifers I</taxon>
        <taxon>Pinales</taxon>
        <taxon>Pinaceae</taxon>
        <taxon>Picea</taxon>
    </lineage>
</organism>
<dbReference type="EMBL" id="LKAM01000001">
    <property type="protein sequence ID" value="KUM51064.1"/>
    <property type="molecule type" value="Genomic_DNA"/>
</dbReference>
<comment type="caution">
    <text evidence="2">The sequence shown here is derived from an EMBL/GenBank/DDBJ whole genome shotgun (WGS) entry which is preliminary data.</text>
</comment>
<dbReference type="AlphaFoldDB" id="A0A124GMB3"/>
<geneLocation type="mitochondrion" evidence="2"/>